<dbReference type="SMART" id="SM00477">
    <property type="entry name" value="NUC"/>
    <property type="match status" value="1"/>
</dbReference>
<dbReference type="GO" id="GO:0046872">
    <property type="term" value="F:metal ion binding"/>
    <property type="evidence" value="ECO:0007669"/>
    <property type="project" value="InterPro"/>
</dbReference>
<dbReference type="SMART" id="SM00892">
    <property type="entry name" value="Endonuclease_NS"/>
    <property type="match status" value="1"/>
</dbReference>
<gene>
    <name evidence="4" type="ORF">DR999_PMT07594</name>
</gene>
<dbReference type="GO" id="GO:0016787">
    <property type="term" value="F:hydrolase activity"/>
    <property type="evidence" value="ECO:0007669"/>
    <property type="project" value="InterPro"/>
</dbReference>
<dbReference type="Pfam" id="PF01223">
    <property type="entry name" value="Endonuclease_NS"/>
    <property type="match status" value="1"/>
</dbReference>
<evidence type="ECO:0000256" key="1">
    <source>
        <dbReference type="SAM" id="MobiDB-lite"/>
    </source>
</evidence>
<proteinExistence type="predicted"/>
<accession>A0A4D9EG68</accession>
<dbReference type="SUPFAM" id="SSF54060">
    <property type="entry name" value="His-Me finger endonucleases"/>
    <property type="match status" value="1"/>
</dbReference>
<evidence type="ECO:0000259" key="2">
    <source>
        <dbReference type="SMART" id="SM00477"/>
    </source>
</evidence>
<dbReference type="EMBL" id="QXTE01000053">
    <property type="protein sequence ID" value="TFK09437.1"/>
    <property type="molecule type" value="Genomic_DNA"/>
</dbReference>
<organism evidence="4 5">
    <name type="scientific">Platysternon megacephalum</name>
    <name type="common">big-headed turtle</name>
    <dbReference type="NCBI Taxonomy" id="55544"/>
    <lineage>
        <taxon>Eukaryota</taxon>
        <taxon>Metazoa</taxon>
        <taxon>Chordata</taxon>
        <taxon>Craniata</taxon>
        <taxon>Vertebrata</taxon>
        <taxon>Euteleostomi</taxon>
        <taxon>Archelosauria</taxon>
        <taxon>Testudinata</taxon>
        <taxon>Testudines</taxon>
        <taxon>Cryptodira</taxon>
        <taxon>Durocryptodira</taxon>
        <taxon>Testudinoidea</taxon>
        <taxon>Platysternidae</taxon>
        <taxon>Platysternon</taxon>
    </lineage>
</organism>
<dbReference type="OrthoDB" id="69221at2759"/>
<feature type="domain" description="DNA/RNA non-specific endonuclease/pyrophosphatase/phosphodiesterase" evidence="3">
    <location>
        <begin position="109"/>
        <end position="328"/>
    </location>
</feature>
<dbReference type="Gene3D" id="3.40.570.10">
    <property type="entry name" value="Extracellular Endonuclease, subunit A"/>
    <property type="match status" value="1"/>
</dbReference>
<reference evidence="4 5" key="2">
    <citation type="submission" date="2019-04" db="EMBL/GenBank/DDBJ databases">
        <title>The genome sequence of big-headed turtle.</title>
        <authorList>
            <person name="Gong S."/>
        </authorList>
    </citation>
    <scope>NUCLEOTIDE SEQUENCE [LARGE SCALE GENOMIC DNA]</scope>
    <source>
        <strain evidence="4">DO16091913</strain>
        <tissue evidence="4">Muscle</tissue>
    </source>
</reference>
<evidence type="ECO:0000259" key="3">
    <source>
        <dbReference type="SMART" id="SM00892"/>
    </source>
</evidence>
<sequence length="328" mass="37584">MSLLSPEFGKEECPLLLEDIHGQFSMLLTSQGKGSSEKLIVGNKETKELYRERRKPNGENGTVKRGRMQRKRENKEKKQKRETMTLRETPPNDAIKPANPAQICQLYKNQYRFATLYDRDNRIPIYSAYVYQPGYGKRPDSWMVEPQLMGSNYQKEMATEWILLNAIGVDQGLLNESQAVLRDYKNLTNFNRGHLNPNGHQPDPDYKAATFTLTNIVPQFMNLNSGKWNNYEQEVMMSRTEGCATTYAVVGVVPGNNYIAGGRVNKPSHIWSAACCEIDNNHRKSWAVIAPNDQNAVELLTLGELEERLVELYRKEEILLFDSDCPRQ</sequence>
<dbReference type="InterPro" id="IPR044929">
    <property type="entry name" value="DNA/RNA_non-sp_Endonuclease_sf"/>
</dbReference>
<dbReference type="STRING" id="55544.A0A4D9EG68"/>
<reference evidence="4 5" key="1">
    <citation type="submission" date="2019-04" db="EMBL/GenBank/DDBJ databases">
        <title>Draft genome of the big-headed turtle Platysternon megacephalum.</title>
        <authorList>
            <person name="Gong S."/>
        </authorList>
    </citation>
    <scope>NUCLEOTIDE SEQUENCE [LARGE SCALE GENOMIC DNA]</scope>
    <source>
        <strain evidence="4">DO16091913</strain>
        <tissue evidence="4">Muscle</tissue>
    </source>
</reference>
<feature type="domain" description="ENPP1-3/EXOG-like endonuclease/phosphodiesterase" evidence="2">
    <location>
        <begin position="110"/>
        <end position="319"/>
    </location>
</feature>
<name>A0A4D9EG68_9SAUR</name>
<dbReference type="InterPro" id="IPR001604">
    <property type="entry name" value="Endo_G_ENPP1-like_dom"/>
</dbReference>
<feature type="region of interest" description="Disordered" evidence="1">
    <location>
        <begin position="38"/>
        <end position="97"/>
    </location>
</feature>
<dbReference type="PANTHER" id="PTHR21472:SF26">
    <property type="entry name" value="ENDONUCLEASE DOMAIN CONTAINING 1"/>
    <property type="match status" value="1"/>
</dbReference>
<evidence type="ECO:0000313" key="5">
    <source>
        <dbReference type="Proteomes" id="UP000297703"/>
    </source>
</evidence>
<protein>
    <submittedName>
        <fullName evidence="4">Protein sel-1-like protein 2</fullName>
    </submittedName>
</protein>
<feature type="compositionally biased region" description="Basic and acidic residues" evidence="1">
    <location>
        <begin position="44"/>
        <end position="57"/>
    </location>
</feature>
<feature type="compositionally biased region" description="Basic and acidic residues" evidence="1">
    <location>
        <begin position="71"/>
        <end position="85"/>
    </location>
</feature>
<dbReference type="InterPro" id="IPR044925">
    <property type="entry name" value="His-Me_finger_sf"/>
</dbReference>
<dbReference type="InterPro" id="IPR020821">
    <property type="entry name" value="ENPP1-3/EXOG-like_nuc-like"/>
</dbReference>
<dbReference type="PANTHER" id="PTHR21472">
    <property type="entry name" value="ENDONUCLEASE DOMAIN-CONTAINING 1 PROTEIN ENDOD1"/>
    <property type="match status" value="1"/>
</dbReference>
<dbReference type="AlphaFoldDB" id="A0A4D9EG68"/>
<dbReference type="Proteomes" id="UP000297703">
    <property type="component" value="Unassembled WGS sequence"/>
</dbReference>
<comment type="caution">
    <text evidence="4">The sequence shown here is derived from an EMBL/GenBank/DDBJ whole genome shotgun (WGS) entry which is preliminary data.</text>
</comment>
<keyword evidence="5" id="KW-1185">Reference proteome</keyword>
<dbReference type="GO" id="GO:0003676">
    <property type="term" value="F:nucleic acid binding"/>
    <property type="evidence" value="ECO:0007669"/>
    <property type="project" value="InterPro"/>
</dbReference>
<evidence type="ECO:0000313" key="4">
    <source>
        <dbReference type="EMBL" id="TFK09437.1"/>
    </source>
</evidence>
<dbReference type="InterPro" id="IPR039015">
    <property type="entry name" value="ENDOD1"/>
</dbReference>